<dbReference type="RefSeq" id="WP_203913751.1">
    <property type="nucleotide sequence ID" value="NZ_BONY01000082.1"/>
</dbReference>
<comment type="caution">
    <text evidence="3">The sequence shown here is derived from an EMBL/GenBank/DDBJ whole genome shotgun (WGS) entry which is preliminary data.</text>
</comment>
<dbReference type="Proteomes" id="UP000612899">
    <property type="component" value="Unassembled WGS sequence"/>
</dbReference>
<feature type="region of interest" description="Disordered" evidence="2">
    <location>
        <begin position="99"/>
        <end position="122"/>
    </location>
</feature>
<reference evidence="3" key="1">
    <citation type="submission" date="2021-01" db="EMBL/GenBank/DDBJ databases">
        <title>Whole genome shotgun sequence of Rhizocola hellebori NBRC 109834.</title>
        <authorList>
            <person name="Komaki H."/>
            <person name="Tamura T."/>
        </authorList>
    </citation>
    <scope>NUCLEOTIDE SEQUENCE</scope>
    <source>
        <strain evidence="3">NBRC 109834</strain>
    </source>
</reference>
<proteinExistence type="predicted"/>
<dbReference type="AlphaFoldDB" id="A0A8J3QIU4"/>
<sequence>MTQDFSFLNRRLDAAKAELNQVLEKASQDLIRFKRNNQPTEQERQAMQQAALRGELGDDMRELARKIDRGEDSWDAVFEGRSPNVDLLRGHLNRMAEQHREAIRESIQEDDDFDPMNPPPLV</sequence>
<name>A0A8J3QIU4_9ACTN</name>
<keyword evidence="1" id="KW-0175">Coiled coil</keyword>
<evidence type="ECO:0000313" key="4">
    <source>
        <dbReference type="Proteomes" id="UP000612899"/>
    </source>
</evidence>
<feature type="coiled-coil region" evidence="1">
    <location>
        <begin position="5"/>
        <end position="36"/>
    </location>
</feature>
<evidence type="ECO:0000313" key="3">
    <source>
        <dbReference type="EMBL" id="GIH10026.1"/>
    </source>
</evidence>
<evidence type="ECO:0000256" key="1">
    <source>
        <dbReference type="SAM" id="Coils"/>
    </source>
</evidence>
<dbReference type="EMBL" id="BONY01000082">
    <property type="protein sequence ID" value="GIH10026.1"/>
    <property type="molecule type" value="Genomic_DNA"/>
</dbReference>
<gene>
    <name evidence="3" type="ORF">Rhe02_80930</name>
</gene>
<accession>A0A8J3QIU4</accession>
<organism evidence="3 4">
    <name type="scientific">Rhizocola hellebori</name>
    <dbReference type="NCBI Taxonomy" id="1392758"/>
    <lineage>
        <taxon>Bacteria</taxon>
        <taxon>Bacillati</taxon>
        <taxon>Actinomycetota</taxon>
        <taxon>Actinomycetes</taxon>
        <taxon>Micromonosporales</taxon>
        <taxon>Micromonosporaceae</taxon>
        <taxon>Rhizocola</taxon>
    </lineage>
</organism>
<keyword evidence="4" id="KW-1185">Reference proteome</keyword>
<evidence type="ECO:0000256" key="2">
    <source>
        <dbReference type="SAM" id="MobiDB-lite"/>
    </source>
</evidence>
<protein>
    <submittedName>
        <fullName evidence="3">Uncharacterized protein</fullName>
    </submittedName>
</protein>